<feature type="compositionally biased region" description="Basic residues" evidence="6">
    <location>
        <begin position="258"/>
        <end position="267"/>
    </location>
</feature>
<sequence>MNADKDRKGTVVYVVKYVFICVLLLTFLSLACSVGFAVAEPTNQPLQASEAKVLESQRAISDTTDSALVSKSEQAKSDKKIGIPSQDRTKKEAPADSGYKPRADSKSDGQLHLDSYQDPAKKKEESSPIIQVLQTIFDFIKYVFYFAVVLAVGFLAIYGVKMFTTKYNTLTGGGNELLNVLEIRYLAPGKAVCLVEIADKVLVLGLAGNNINQLSEFVEIEQVQALKQAAAKKPEALQPFQAALEKLTKRFTNATTKKSGKPVRKRREAAPQEEVHWSEELHSTGDNIRKLLEDIKEQDTKKRGSRQSPKRDRGEERK</sequence>
<evidence type="ECO:0000256" key="7">
    <source>
        <dbReference type="SAM" id="Phobius"/>
    </source>
</evidence>
<dbReference type="GO" id="GO:0044781">
    <property type="term" value="P:bacterial-type flagellum organization"/>
    <property type="evidence" value="ECO:0007669"/>
    <property type="project" value="InterPro"/>
</dbReference>
<name>A0A2M7T768_9ACTN</name>
<protein>
    <recommendedName>
        <fullName evidence="10">Flagellar protein</fullName>
    </recommendedName>
</protein>
<evidence type="ECO:0000313" key="8">
    <source>
        <dbReference type="EMBL" id="PIZ36379.1"/>
    </source>
</evidence>
<evidence type="ECO:0000256" key="3">
    <source>
        <dbReference type="ARBA" id="ARBA00022692"/>
    </source>
</evidence>
<evidence type="ECO:0000256" key="1">
    <source>
        <dbReference type="ARBA" id="ARBA00004236"/>
    </source>
</evidence>
<feature type="transmembrane region" description="Helical" evidence="7">
    <location>
        <begin position="142"/>
        <end position="160"/>
    </location>
</feature>
<evidence type="ECO:0000313" key="9">
    <source>
        <dbReference type="Proteomes" id="UP000230956"/>
    </source>
</evidence>
<dbReference type="GO" id="GO:0016020">
    <property type="term" value="C:membrane"/>
    <property type="evidence" value="ECO:0007669"/>
    <property type="project" value="InterPro"/>
</dbReference>
<feature type="region of interest" description="Disordered" evidence="6">
    <location>
        <begin position="255"/>
        <end position="318"/>
    </location>
</feature>
<keyword evidence="2" id="KW-1003">Cell membrane</keyword>
<feature type="region of interest" description="Disordered" evidence="6">
    <location>
        <begin position="64"/>
        <end position="122"/>
    </location>
</feature>
<feature type="compositionally biased region" description="Basic and acidic residues" evidence="6">
    <location>
        <begin position="73"/>
        <end position="111"/>
    </location>
</feature>
<keyword evidence="5 7" id="KW-0472">Membrane</keyword>
<accession>A0A2M7T768</accession>
<evidence type="ECO:0008006" key="10">
    <source>
        <dbReference type="Google" id="ProtNLM"/>
    </source>
</evidence>
<keyword evidence="3 7" id="KW-0812">Transmembrane</keyword>
<organism evidence="8 9">
    <name type="scientific">Candidatus Aquicultor secundus</name>
    <dbReference type="NCBI Taxonomy" id="1973895"/>
    <lineage>
        <taxon>Bacteria</taxon>
        <taxon>Bacillati</taxon>
        <taxon>Actinomycetota</taxon>
        <taxon>Candidatus Aquicultoria</taxon>
        <taxon>Candidatus Aquicultorales</taxon>
        <taxon>Candidatus Aquicultoraceae</taxon>
        <taxon>Candidatus Aquicultor</taxon>
    </lineage>
</organism>
<gene>
    <name evidence="8" type="ORF">COY37_08750</name>
</gene>
<dbReference type="RefSeq" id="WP_286677719.1">
    <property type="nucleotide sequence ID" value="NZ_MNXI01000027.1"/>
</dbReference>
<dbReference type="EMBL" id="PFNG01000205">
    <property type="protein sequence ID" value="PIZ36379.1"/>
    <property type="molecule type" value="Genomic_DNA"/>
</dbReference>
<feature type="compositionally biased region" description="Basic and acidic residues" evidence="6">
    <location>
        <begin position="309"/>
        <end position="318"/>
    </location>
</feature>
<evidence type="ECO:0000256" key="6">
    <source>
        <dbReference type="SAM" id="MobiDB-lite"/>
    </source>
</evidence>
<evidence type="ECO:0000256" key="5">
    <source>
        <dbReference type="ARBA" id="ARBA00023136"/>
    </source>
</evidence>
<evidence type="ECO:0000256" key="2">
    <source>
        <dbReference type="ARBA" id="ARBA00022475"/>
    </source>
</evidence>
<dbReference type="InterPro" id="IPR022781">
    <property type="entry name" value="Flagellar_biosynth_FliO"/>
</dbReference>
<dbReference type="PROSITE" id="PS51257">
    <property type="entry name" value="PROKAR_LIPOPROTEIN"/>
    <property type="match status" value="1"/>
</dbReference>
<feature type="compositionally biased region" description="Basic and acidic residues" evidence="6">
    <location>
        <begin position="268"/>
        <end position="302"/>
    </location>
</feature>
<dbReference type="Proteomes" id="UP000230956">
    <property type="component" value="Unassembled WGS sequence"/>
</dbReference>
<keyword evidence="4 7" id="KW-1133">Transmembrane helix</keyword>
<feature type="transmembrane region" description="Helical" evidence="7">
    <location>
        <begin position="12"/>
        <end position="39"/>
    </location>
</feature>
<comment type="subcellular location">
    <subcellularLocation>
        <location evidence="1">Cell membrane</location>
    </subcellularLocation>
</comment>
<evidence type="ECO:0000256" key="4">
    <source>
        <dbReference type="ARBA" id="ARBA00022989"/>
    </source>
</evidence>
<proteinExistence type="predicted"/>
<comment type="caution">
    <text evidence="8">The sequence shown here is derived from an EMBL/GenBank/DDBJ whole genome shotgun (WGS) entry which is preliminary data.</text>
</comment>
<reference evidence="9" key="1">
    <citation type="submission" date="2017-09" db="EMBL/GenBank/DDBJ databases">
        <title>Depth-based differentiation of microbial function through sediment-hosted aquifers and enrichment of novel symbionts in the deep terrestrial subsurface.</title>
        <authorList>
            <person name="Probst A.J."/>
            <person name="Ladd B."/>
            <person name="Jarett J.K."/>
            <person name="Geller-Mcgrath D.E."/>
            <person name="Sieber C.M.K."/>
            <person name="Emerson J.B."/>
            <person name="Anantharaman K."/>
            <person name="Thomas B.C."/>
            <person name="Malmstrom R."/>
            <person name="Stieglmeier M."/>
            <person name="Klingl A."/>
            <person name="Woyke T."/>
            <person name="Ryan C.M."/>
            <person name="Banfield J.F."/>
        </authorList>
    </citation>
    <scope>NUCLEOTIDE SEQUENCE [LARGE SCALE GENOMIC DNA]</scope>
</reference>
<dbReference type="Pfam" id="PF04347">
    <property type="entry name" value="FliO"/>
    <property type="match status" value="1"/>
</dbReference>
<dbReference type="AlphaFoldDB" id="A0A2M7T768"/>